<reference evidence="1" key="1">
    <citation type="submission" date="2022-05" db="EMBL/GenBank/DDBJ databases">
        <authorList>
            <person name="Tuo L."/>
        </authorList>
    </citation>
    <scope>NUCLEOTIDE SEQUENCE</scope>
    <source>
        <strain evidence="1">BSK12Z-4</strain>
    </source>
</reference>
<dbReference type="Proteomes" id="UP001139485">
    <property type="component" value="Unassembled WGS sequence"/>
</dbReference>
<gene>
    <name evidence="1" type="ORF">M8330_17995</name>
</gene>
<dbReference type="AlphaFoldDB" id="A0A9X2DAA8"/>
<comment type="caution">
    <text evidence="1">The sequence shown here is derived from an EMBL/GenBank/DDBJ whole genome shotgun (WGS) entry which is preliminary data.</text>
</comment>
<name>A0A9X2DAA8_9ACTN</name>
<organism evidence="1 2">
    <name type="scientific">Nocardioides bruguierae</name>
    <dbReference type="NCBI Taxonomy" id="2945102"/>
    <lineage>
        <taxon>Bacteria</taxon>
        <taxon>Bacillati</taxon>
        <taxon>Actinomycetota</taxon>
        <taxon>Actinomycetes</taxon>
        <taxon>Propionibacteriales</taxon>
        <taxon>Nocardioidaceae</taxon>
        <taxon>Nocardioides</taxon>
    </lineage>
</organism>
<protein>
    <submittedName>
        <fullName evidence="1">Uncharacterized protein</fullName>
    </submittedName>
</protein>
<dbReference type="EMBL" id="JAMOIL010000030">
    <property type="protein sequence ID" value="MCM0622188.1"/>
    <property type="molecule type" value="Genomic_DNA"/>
</dbReference>
<evidence type="ECO:0000313" key="2">
    <source>
        <dbReference type="Proteomes" id="UP001139485"/>
    </source>
</evidence>
<evidence type="ECO:0000313" key="1">
    <source>
        <dbReference type="EMBL" id="MCM0622188.1"/>
    </source>
</evidence>
<keyword evidence="2" id="KW-1185">Reference proteome</keyword>
<dbReference type="RefSeq" id="WP_250828449.1">
    <property type="nucleotide sequence ID" value="NZ_JAMOIL010000030.1"/>
</dbReference>
<proteinExistence type="predicted"/>
<sequence>MAEPNAETEQFVEAIAWGRAPRYPSRNVNYPVVCADGFTVSVQASSWHYANDSHPSGRAAYWRTCTDDEQVVYPFTTFEVGYPTDTLPDSWEEYGGGGVWAWVPREKVAELLALHGGAVAWNSPSDGPGSEADRG</sequence>
<accession>A0A9X2DAA8</accession>